<dbReference type="Pfam" id="PF03735">
    <property type="entry name" value="ENT"/>
    <property type="match status" value="1"/>
</dbReference>
<accession>A0ABQ7GVM9</accession>
<reference evidence="5" key="1">
    <citation type="submission" date="2017-08" db="EMBL/GenBank/DDBJ databases">
        <authorList>
            <person name="Polle J.E."/>
            <person name="Barry K."/>
            <person name="Cushman J."/>
            <person name="Schmutz J."/>
            <person name="Tran D."/>
            <person name="Hathwaick L.T."/>
            <person name="Yim W.C."/>
            <person name="Jenkins J."/>
            <person name="Mckie-Krisberg Z.M."/>
            <person name="Prochnik S."/>
            <person name="Lindquist E."/>
            <person name="Dockter R.B."/>
            <person name="Adam C."/>
            <person name="Molina H."/>
            <person name="Bunkerborg J."/>
            <person name="Jin E."/>
            <person name="Buchheim M."/>
            <person name="Magnuson J."/>
        </authorList>
    </citation>
    <scope>NUCLEOTIDE SEQUENCE</scope>
    <source>
        <strain evidence="5">CCAP 19/18</strain>
    </source>
</reference>
<sequence>MNLESAAYYAIARAFVAGNKLNFDTEALLGDLAKALNLDDDTCTDLLCQADGDPEACLLKQYDKSIVGAPHQATAAQQPRPAISSRPVQSAVPATAAPAAYADPTYTQPPKKQKKAAAAPAAATPATAPRASRPAPSSKSRAPARSAPTTPAAGVSGAAIAGSRAQQPKPKMGISVQALQRAMHRGQSEMQNYLNELNLREREIFTELINLGVDENSSDLSEVHRALLQWYKLDNREVAIEQEILALAVM</sequence>
<dbReference type="SUPFAM" id="SSF158639">
    <property type="entry name" value="ENT-like"/>
    <property type="match status" value="1"/>
</dbReference>
<organism evidence="5 6">
    <name type="scientific">Dunaliella salina</name>
    <name type="common">Green alga</name>
    <name type="synonym">Protococcus salinus</name>
    <dbReference type="NCBI Taxonomy" id="3046"/>
    <lineage>
        <taxon>Eukaryota</taxon>
        <taxon>Viridiplantae</taxon>
        <taxon>Chlorophyta</taxon>
        <taxon>core chlorophytes</taxon>
        <taxon>Chlorophyceae</taxon>
        <taxon>CS clade</taxon>
        <taxon>Chlamydomonadales</taxon>
        <taxon>Dunaliellaceae</taxon>
        <taxon>Dunaliella</taxon>
    </lineage>
</organism>
<dbReference type="Proteomes" id="UP000815325">
    <property type="component" value="Unassembled WGS sequence"/>
</dbReference>
<comment type="subcellular location">
    <subcellularLocation>
        <location evidence="1">Nucleus</location>
    </subcellularLocation>
</comment>
<evidence type="ECO:0000313" key="6">
    <source>
        <dbReference type="Proteomes" id="UP000815325"/>
    </source>
</evidence>
<keyword evidence="6" id="KW-1185">Reference proteome</keyword>
<feature type="region of interest" description="Disordered" evidence="3">
    <location>
        <begin position="70"/>
        <end position="171"/>
    </location>
</feature>
<dbReference type="PROSITE" id="PS51138">
    <property type="entry name" value="ENT"/>
    <property type="match status" value="1"/>
</dbReference>
<proteinExistence type="predicted"/>
<evidence type="ECO:0000256" key="1">
    <source>
        <dbReference type="ARBA" id="ARBA00004123"/>
    </source>
</evidence>
<gene>
    <name evidence="5" type="ORF">DUNSADRAFT_2427</name>
</gene>
<evidence type="ECO:0000256" key="2">
    <source>
        <dbReference type="ARBA" id="ARBA00023242"/>
    </source>
</evidence>
<name>A0ABQ7GVM9_DUNSA</name>
<dbReference type="InterPro" id="IPR005491">
    <property type="entry name" value="ENT_dom"/>
</dbReference>
<keyword evidence="2" id="KW-0539">Nucleus</keyword>
<evidence type="ECO:0000256" key="3">
    <source>
        <dbReference type="SAM" id="MobiDB-lite"/>
    </source>
</evidence>
<dbReference type="Gene3D" id="1.10.1240.40">
    <property type="entry name" value="ENT domain"/>
    <property type="match status" value="1"/>
</dbReference>
<feature type="compositionally biased region" description="Low complexity" evidence="3">
    <location>
        <begin position="87"/>
        <end position="165"/>
    </location>
</feature>
<dbReference type="EMBL" id="MU069570">
    <property type="protein sequence ID" value="KAF5838663.1"/>
    <property type="molecule type" value="Genomic_DNA"/>
</dbReference>
<evidence type="ECO:0000259" key="4">
    <source>
        <dbReference type="PROSITE" id="PS51138"/>
    </source>
</evidence>
<feature type="domain" description="ENT" evidence="4">
    <location>
        <begin position="1"/>
        <end position="83"/>
    </location>
</feature>
<dbReference type="InterPro" id="IPR036142">
    <property type="entry name" value="ENT_dom-like_sf"/>
</dbReference>
<protein>
    <recommendedName>
        <fullName evidence="4">ENT domain-containing protein</fullName>
    </recommendedName>
</protein>
<evidence type="ECO:0000313" key="5">
    <source>
        <dbReference type="EMBL" id="KAF5838663.1"/>
    </source>
</evidence>
<comment type="caution">
    <text evidence="5">The sequence shown here is derived from an EMBL/GenBank/DDBJ whole genome shotgun (WGS) entry which is preliminary data.</text>
</comment>